<dbReference type="InterPro" id="IPR042099">
    <property type="entry name" value="ANL_N_sf"/>
</dbReference>
<protein>
    <recommendedName>
        <fullName evidence="3">AMP-dependent synthetase/ligase domain-containing protein</fullName>
    </recommendedName>
</protein>
<gene>
    <name evidence="4" type="ORF">Goari_000778</name>
</gene>
<dbReference type="Proteomes" id="UP000593577">
    <property type="component" value="Unassembled WGS sequence"/>
</dbReference>
<keyword evidence="5" id="KW-1185">Reference proteome</keyword>
<reference evidence="4 5" key="1">
    <citation type="journal article" date="2019" name="Genome Biol. Evol.">
        <title>Insights into the evolution of the New World diploid cottons (Gossypium, subgenus Houzingenia) based on genome sequencing.</title>
        <authorList>
            <person name="Grover C.E."/>
            <person name="Arick M.A. 2nd"/>
            <person name="Thrash A."/>
            <person name="Conover J.L."/>
            <person name="Sanders W.S."/>
            <person name="Peterson D.G."/>
            <person name="Frelichowski J.E."/>
            <person name="Scheffler J.A."/>
            <person name="Scheffler B.E."/>
            <person name="Wendel J.F."/>
        </authorList>
    </citation>
    <scope>NUCLEOTIDE SEQUENCE [LARGE SCALE GENOMIC DNA]</scope>
    <source>
        <strain evidence="4">185</strain>
        <tissue evidence="4">Leaf</tissue>
    </source>
</reference>
<dbReference type="SUPFAM" id="SSF56801">
    <property type="entry name" value="Acetyl-CoA synthetase-like"/>
    <property type="match status" value="1"/>
</dbReference>
<dbReference type="PANTHER" id="PTHR43859:SF37">
    <property type="entry name" value="ACYL-ACTIVATING ENZYME 9-RELATED"/>
    <property type="match status" value="1"/>
</dbReference>
<accession>A0A7J8YHQ1</accession>
<feature type="domain" description="AMP-dependent synthetase/ligase" evidence="3">
    <location>
        <begin position="55"/>
        <end position="213"/>
    </location>
</feature>
<name>A0A7J8YHQ1_GOSAI</name>
<proteinExistence type="inferred from homology"/>
<comment type="similarity">
    <text evidence="1">Belongs to the ATP-dependent AMP-binding enzyme family.</text>
</comment>
<evidence type="ECO:0000313" key="5">
    <source>
        <dbReference type="Proteomes" id="UP000593577"/>
    </source>
</evidence>
<dbReference type="Gene3D" id="3.30.300.30">
    <property type="match status" value="1"/>
</dbReference>
<evidence type="ECO:0000256" key="2">
    <source>
        <dbReference type="ARBA" id="ARBA00022598"/>
    </source>
</evidence>
<evidence type="ECO:0000259" key="3">
    <source>
        <dbReference type="Pfam" id="PF00501"/>
    </source>
</evidence>
<dbReference type="GO" id="GO:0016874">
    <property type="term" value="F:ligase activity"/>
    <property type="evidence" value="ECO:0007669"/>
    <property type="project" value="UniProtKB-KW"/>
</dbReference>
<organism evidence="4 5">
    <name type="scientific">Gossypium aridum</name>
    <name type="common">American cotton</name>
    <name type="synonym">Erioxylum aridum</name>
    <dbReference type="NCBI Taxonomy" id="34290"/>
    <lineage>
        <taxon>Eukaryota</taxon>
        <taxon>Viridiplantae</taxon>
        <taxon>Streptophyta</taxon>
        <taxon>Embryophyta</taxon>
        <taxon>Tracheophyta</taxon>
        <taxon>Spermatophyta</taxon>
        <taxon>Magnoliopsida</taxon>
        <taxon>eudicotyledons</taxon>
        <taxon>Gunneridae</taxon>
        <taxon>Pentapetalae</taxon>
        <taxon>rosids</taxon>
        <taxon>malvids</taxon>
        <taxon>Malvales</taxon>
        <taxon>Malvaceae</taxon>
        <taxon>Malvoideae</taxon>
        <taxon>Gossypium</taxon>
    </lineage>
</organism>
<dbReference type="PANTHER" id="PTHR43859">
    <property type="entry name" value="ACYL-ACTIVATING ENZYME"/>
    <property type="match status" value="1"/>
</dbReference>
<dbReference type="InterPro" id="IPR045851">
    <property type="entry name" value="AMP-bd_C_sf"/>
</dbReference>
<dbReference type="Pfam" id="PF00501">
    <property type="entry name" value="AMP-binding"/>
    <property type="match status" value="1"/>
</dbReference>
<dbReference type="InterPro" id="IPR000873">
    <property type="entry name" value="AMP-dep_synth/lig_dom"/>
</dbReference>
<keyword evidence="2" id="KW-0436">Ligase</keyword>
<evidence type="ECO:0000256" key="1">
    <source>
        <dbReference type="ARBA" id="ARBA00006432"/>
    </source>
</evidence>
<sequence length="284" mass="31351">MVSSGSKSTLSNSHFLDHYEGILEDGDPKFKWLRPKSEWDPIGNFQKKTMDALVDWSVQNQPVYLWTLPIFHANGWSFPWGMAAVGGTNICLRKVDPSQIYHLVQQHKVTHMYGAPVVFNMLSNSPDLKTLDHYVQILTAGSPPPVPVLAKTESMGFVVSHERARLKSRQGMNIVGLTEADVLDPKTGEPIKPDGKTVGEVVLRGGSLMLGYLKDTEGTCKCMRENGWFYTGDVGVIHPDGYLEIKDRSKDIIISDGENISGPEVESMLYSHPAVNEAAAVAKP</sequence>
<comment type="caution">
    <text evidence="4">The sequence shown here is derived from an EMBL/GenBank/DDBJ whole genome shotgun (WGS) entry which is preliminary data.</text>
</comment>
<evidence type="ECO:0000313" key="4">
    <source>
        <dbReference type="EMBL" id="MBA0699113.1"/>
    </source>
</evidence>
<dbReference type="EMBL" id="JABFAA010000013">
    <property type="protein sequence ID" value="MBA0699113.1"/>
    <property type="molecule type" value="Genomic_DNA"/>
</dbReference>
<dbReference type="AlphaFoldDB" id="A0A7J8YHQ1"/>
<dbReference type="Gene3D" id="3.40.50.12780">
    <property type="entry name" value="N-terminal domain of ligase-like"/>
    <property type="match status" value="1"/>
</dbReference>